<sequence>MWVIANGAPKSGSTWIFQLIRETRSFSPLPKAFQDQDWNNQSVDTALLKDAIEILPAQAENFATKQHWPSPAPLFEKEADSKGLLLGPYRRVKQQFSLAQQARLQGRLLSTPGIKICNIIRDIRDVVVSLYHHQVRLSRFHGDIESFLRCNGDLVIRSTVDYHHYWMHAPRRSPINYFVTAYEYLSEDTPAAAGALFDFLQLELSEETRDHAVEATKFDAKKSTGPGMFFRKGRPFAFDDDLDADQAGWILEAAKRRGLGEVKRAIAEFNPTLGPYLEVTDVGLGRSS</sequence>
<evidence type="ECO:0000313" key="5">
    <source>
        <dbReference type="Proteomes" id="UP001597102"/>
    </source>
</evidence>
<keyword evidence="5" id="KW-1185">Reference proteome</keyword>
<dbReference type="Gene3D" id="3.40.50.300">
    <property type="entry name" value="P-loop containing nucleotide triphosphate hydrolases"/>
    <property type="match status" value="1"/>
</dbReference>
<dbReference type="InterPro" id="IPR027417">
    <property type="entry name" value="P-loop_NTPase"/>
</dbReference>
<evidence type="ECO:0000256" key="2">
    <source>
        <dbReference type="ARBA" id="ARBA00022679"/>
    </source>
</evidence>
<feature type="domain" description="Sulfotransferase" evidence="3">
    <location>
        <begin position="7"/>
        <end position="224"/>
    </location>
</feature>
<dbReference type="PANTHER" id="PTHR11783">
    <property type="entry name" value="SULFOTRANSFERASE SULT"/>
    <property type="match status" value="1"/>
</dbReference>
<organism evidence="4 5">
    <name type="scientific">Methyloligella solikamskensis</name>
    <dbReference type="NCBI Taxonomy" id="1177756"/>
    <lineage>
        <taxon>Bacteria</taxon>
        <taxon>Pseudomonadati</taxon>
        <taxon>Pseudomonadota</taxon>
        <taxon>Alphaproteobacteria</taxon>
        <taxon>Hyphomicrobiales</taxon>
        <taxon>Hyphomicrobiaceae</taxon>
        <taxon>Methyloligella</taxon>
    </lineage>
</organism>
<dbReference type="Proteomes" id="UP001597102">
    <property type="component" value="Unassembled WGS sequence"/>
</dbReference>
<dbReference type="RefSeq" id="WP_379089429.1">
    <property type="nucleotide sequence ID" value="NZ_JBHTJO010000001.1"/>
</dbReference>
<dbReference type="InterPro" id="IPR000863">
    <property type="entry name" value="Sulfotransferase_dom"/>
</dbReference>
<comment type="similarity">
    <text evidence="1">Belongs to the sulfotransferase 1 family.</text>
</comment>
<comment type="caution">
    <text evidence="4">The sequence shown here is derived from an EMBL/GenBank/DDBJ whole genome shotgun (WGS) entry which is preliminary data.</text>
</comment>
<evidence type="ECO:0000256" key="1">
    <source>
        <dbReference type="ARBA" id="ARBA00005771"/>
    </source>
</evidence>
<evidence type="ECO:0000259" key="3">
    <source>
        <dbReference type="Pfam" id="PF00685"/>
    </source>
</evidence>
<dbReference type="SUPFAM" id="SSF52540">
    <property type="entry name" value="P-loop containing nucleoside triphosphate hydrolases"/>
    <property type="match status" value="1"/>
</dbReference>
<proteinExistence type="inferred from homology"/>
<evidence type="ECO:0000313" key="4">
    <source>
        <dbReference type="EMBL" id="MFD0987442.1"/>
    </source>
</evidence>
<dbReference type="Pfam" id="PF00685">
    <property type="entry name" value="Sulfotransfer_1"/>
    <property type="match status" value="1"/>
</dbReference>
<reference evidence="5" key="1">
    <citation type="journal article" date="2019" name="Int. J. Syst. Evol. Microbiol.">
        <title>The Global Catalogue of Microorganisms (GCM) 10K type strain sequencing project: providing services to taxonomists for standard genome sequencing and annotation.</title>
        <authorList>
            <consortium name="The Broad Institute Genomics Platform"/>
            <consortium name="The Broad Institute Genome Sequencing Center for Infectious Disease"/>
            <person name="Wu L."/>
            <person name="Ma J."/>
        </authorList>
    </citation>
    <scope>NUCLEOTIDE SEQUENCE [LARGE SCALE GENOMIC DNA]</scope>
    <source>
        <strain evidence="5">CCUG 61697</strain>
    </source>
</reference>
<dbReference type="EMBL" id="JBHTJO010000001">
    <property type="protein sequence ID" value="MFD0987442.1"/>
    <property type="molecule type" value="Genomic_DNA"/>
</dbReference>
<accession>A0ABW3JAG3</accession>
<keyword evidence="2" id="KW-0808">Transferase</keyword>
<gene>
    <name evidence="4" type="ORF">ACFQ2F_10080</name>
</gene>
<protein>
    <submittedName>
        <fullName evidence="4">Sulfotransferase domain-containing protein</fullName>
    </submittedName>
</protein>
<name>A0ABW3JAG3_9HYPH</name>